<evidence type="ECO:0000313" key="1">
    <source>
        <dbReference type="EMBL" id="GBF59313.1"/>
    </source>
</evidence>
<dbReference type="Proteomes" id="UP000245086">
    <property type="component" value="Unassembled WGS sequence"/>
</dbReference>
<comment type="caution">
    <text evidence="1">The sequence shown here is derived from an EMBL/GenBank/DDBJ whole genome shotgun (WGS) entry which is preliminary data.</text>
</comment>
<reference evidence="1 2" key="1">
    <citation type="journal article" date="2018" name="Genome Announc.">
        <title>Draft Genome Sequence of "Candidatus Phycosocius bacilliformis," an Alphaproteobacterial Ectosymbiont of the Hydrocarbon-Producing Green Alga Botryococcus braunii.</title>
        <authorList>
            <person name="Tanabe Y."/>
            <person name="Yamaguchi H."/>
            <person name="Watanabe M.M."/>
        </authorList>
    </citation>
    <scope>NUCLEOTIDE SEQUENCE [LARGE SCALE GENOMIC DNA]</scope>
    <source>
        <strain evidence="1 2">BOTRYCO-2</strain>
    </source>
</reference>
<organism evidence="1 2">
    <name type="scientific">Candidatus Phycosocius bacilliformis</name>
    <dbReference type="NCBI Taxonomy" id="1445552"/>
    <lineage>
        <taxon>Bacteria</taxon>
        <taxon>Pseudomonadati</taxon>
        <taxon>Pseudomonadota</taxon>
        <taxon>Alphaproteobacteria</taxon>
        <taxon>Caulobacterales</taxon>
        <taxon>Caulobacterales incertae sedis</taxon>
        <taxon>Candidatus Phycosocius</taxon>
    </lineage>
</organism>
<accession>A0A2P2EE33</accession>
<dbReference type="EMBL" id="BFBR01000012">
    <property type="protein sequence ID" value="GBF59313.1"/>
    <property type="molecule type" value="Genomic_DNA"/>
</dbReference>
<gene>
    <name evidence="1" type="ORF">PbB2_03008</name>
</gene>
<name>A0A2P2EE33_9PROT</name>
<protein>
    <submittedName>
        <fullName evidence="1">Uncharacterized protein</fullName>
    </submittedName>
</protein>
<dbReference type="AlphaFoldDB" id="A0A2P2EE33"/>
<sequence length="367" mass="41536">MSGIRSLSALSATASTSRVLNLHMVSEEFAEDPQYREAPFFRDSTLNQAVIIKHRFRSDEAYLVPSGGAVGTKIVFPLDRSDLRVGGQFIFINETGYKDSLMNVVGVRGEDLEHDLETLRLLNTIPSLDPFLVREQLRRHNRTPADCYFSISPADTARMLTFTEVEMFPLIKLAYGDGGSDLNPELVGRLANALLSTNADSRLEPLRLTLGLEGIQFRDGIFSWKGFIFYKWQFSESMVALSKIGPEMDTIKIKGRPDRVSKELANDLKKSIRENIRATALNCSRVLALYDDAFRDLVHRGHTAAFRKFLLDAPLLFVELGHMMGMVSHIVSYWAYRFRVAEKGGIHIEEYLDILREFSVGLSPRRH</sequence>
<proteinExistence type="predicted"/>
<evidence type="ECO:0000313" key="2">
    <source>
        <dbReference type="Proteomes" id="UP000245086"/>
    </source>
</evidence>
<keyword evidence="2" id="KW-1185">Reference proteome</keyword>